<reference evidence="1 2" key="1">
    <citation type="journal article" date="2019" name="Commun. Biol.">
        <title>The bagworm genome reveals a unique fibroin gene that provides high tensile strength.</title>
        <authorList>
            <person name="Kono N."/>
            <person name="Nakamura H."/>
            <person name="Ohtoshi R."/>
            <person name="Tomita M."/>
            <person name="Numata K."/>
            <person name="Arakawa K."/>
        </authorList>
    </citation>
    <scope>NUCLEOTIDE SEQUENCE [LARGE SCALE GENOMIC DNA]</scope>
</reference>
<keyword evidence="2" id="KW-1185">Reference proteome</keyword>
<evidence type="ECO:0000313" key="2">
    <source>
        <dbReference type="Proteomes" id="UP000299102"/>
    </source>
</evidence>
<dbReference type="AlphaFoldDB" id="A0A4C1WBV0"/>
<dbReference type="Proteomes" id="UP000299102">
    <property type="component" value="Unassembled WGS sequence"/>
</dbReference>
<comment type="caution">
    <text evidence="1">The sequence shown here is derived from an EMBL/GenBank/DDBJ whole genome shotgun (WGS) entry which is preliminary data.</text>
</comment>
<accession>A0A4C1WBV0</accession>
<sequence length="78" mass="8867">MLGTHDIYHLHPDLVFDNSYGFLTATQMLSQLQISDVTEAPPRRRAIYKAGDERAGRDVARQDMGLCLRLPIRDRPAD</sequence>
<organism evidence="1 2">
    <name type="scientific">Eumeta variegata</name>
    <name type="common">Bagworm moth</name>
    <name type="synonym">Eumeta japonica</name>
    <dbReference type="NCBI Taxonomy" id="151549"/>
    <lineage>
        <taxon>Eukaryota</taxon>
        <taxon>Metazoa</taxon>
        <taxon>Ecdysozoa</taxon>
        <taxon>Arthropoda</taxon>
        <taxon>Hexapoda</taxon>
        <taxon>Insecta</taxon>
        <taxon>Pterygota</taxon>
        <taxon>Neoptera</taxon>
        <taxon>Endopterygota</taxon>
        <taxon>Lepidoptera</taxon>
        <taxon>Glossata</taxon>
        <taxon>Ditrysia</taxon>
        <taxon>Tineoidea</taxon>
        <taxon>Psychidae</taxon>
        <taxon>Oiketicinae</taxon>
        <taxon>Eumeta</taxon>
    </lineage>
</organism>
<name>A0A4C1WBV0_EUMVA</name>
<protein>
    <submittedName>
        <fullName evidence="1">Uncharacterized protein</fullName>
    </submittedName>
</protein>
<dbReference type="EMBL" id="BGZK01000526">
    <property type="protein sequence ID" value="GBP48541.1"/>
    <property type="molecule type" value="Genomic_DNA"/>
</dbReference>
<proteinExistence type="predicted"/>
<gene>
    <name evidence="1" type="ORF">EVAR_38513_1</name>
</gene>
<evidence type="ECO:0000313" key="1">
    <source>
        <dbReference type="EMBL" id="GBP48541.1"/>
    </source>
</evidence>